<evidence type="ECO:0000313" key="3">
    <source>
        <dbReference type="EMBL" id="QMW93458.1"/>
    </source>
</evidence>
<dbReference type="EMBL" id="CP040629">
    <property type="protein sequence ID" value="QMW93458.1"/>
    <property type="molecule type" value="Genomic_DNA"/>
</dbReference>
<proteinExistence type="predicted"/>
<reference evidence="3 4" key="2">
    <citation type="submission" date="2019-05" db="EMBL/GenBank/DDBJ databases">
        <authorList>
            <person name="Schori C."/>
            <person name="Ahrens C."/>
        </authorList>
    </citation>
    <scope>NUCLEOTIDE SEQUENCE [LARGE SCALE GENOMIC DNA]</scope>
    <source>
        <strain evidence="3 4">DSM 10702</strain>
        <plasmid evidence="3 4">pCB_2</plasmid>
    </source>
</reference>
<geneLocation type="plasmid" evidence="3 4">
    <name>pCB_2</name>
</geneLocation>
<gene>
    <name evidence="3" type="ORF">FF104_21340</name>
</gene>
<dbReference type="AlphaFoldDB" id="C4T8W0"/>
<accession>C4T8W0</accession>
<geneLocation type="plasmid" evidence="2">
    <name>pCBM588</name>
</geneLocation>
<organism evidence="2">
    <name type="scientific">Clostridium butyricum</name>
    <dbReference type="NCBI Taxonomy" id="1492"/>
    <lineage>
        <taxon>Bacteria</taxon>
        <taxon>Bacillati</taxon>
        <taxon>Bacillota</taxon>
        <taxon>Clostridia</taxon>
        <taxon>Eubacteriales</taxon>
        <taxon>Clostridiaceae</taxon>
        <taxon>Clostridium</taxon>
    </lineage>
</organism>
<name>C4T8W0_CLOBU</name>
<feature type="signal peptide" evidence="1">
    <location>
        <begin position="1"/>
        <end position="29"/>
    </location>
</feature>
<reference evidence="2" key="1">
    <citation type="journal article" date="2010" name="Anaerobe">
        <title>Sequence analysis of a bacteriocinogenic plasmid of Clostridium butyricum and expression of the bacteriocin gene in Escherichia coli.</title>
        <authorList>
            <person name="Nakanishi S."/>
            <person name="Tanaka M."/>
        </authorList>
    </citation>
    <scope>NUCLEOTIDE SEQUENCE</scope>
    <source>
        <strain evidence="2">MIYAIRI 588</strain>
        <plasmid evidence="2">pCBM588</plasmid>
    </source>
</reference>
<feature type="chain" id="PRO_5042451247" evidence="1">
    <location>
        <begin position="30"/>
        <end position="317"/>
    </location>
</feature>
<dbReference type="GeneID" id="92946764"/>
<evidence type="ECO:0000313" key="2">
    <source>
        <dbReference type="EMBL" id="BAH70303.1"/>
    </source>
</evidence>
<evidence type="ECO:0000313" key="4">
    <source>
        <dbReference type="Proteomes" id="UP000515243"/>
    </source>
</evidence>
<protein>
    <submittedName>
        <fullName evidence="2">Uncharacterized protein</fullName>
    </submittedName>
</protein>
<sequence length="317" mass="33998">MIKKISKITSYILFAALTTSLLPSINANAAQSNESSIINYIESTTGTDDISSNIEETKNYIAVSDGENSTIKIPRDSSNPITLTPAYNEDQSFGIKLPLESSDSNISSNGTVLYTSDDSSVSFGAQPIHADGLEGVRTLVTINDENASKNYTFSFDLEEGSKLVTDAEYLGKEYSTGEIFIVNNQNIITGIIDKPWAYDANGHKVSTKYKIKDENKLVQTINFSKNTTFPVVADPSAWQITKCAGSIAWALGSGIFAGAKLLKIKKYIKALGGVKEAAALLLGATTWAEKMEAGGSALVNLAAEISGVKDIKENCFS</sequence>
<keyword evidence="2" id="KW-0614">Plasmid</keyword>
<keyword evidence="1" id="KW-0732">Signal</keyword>
<dbReference type="EMBL" id="AB365348">
    <property type="protein sequence ID" value="BAH70303.1"/>
    <property type="molecule type" value="Genomic_DNA"/>
</dbReference>
<evidence type="ECO:0000256" key="1">
    <source>
        <dbReference type="SAM" id="SignalP"/>
    </source>
</evidence>
<dbReference type="Proteomes" id="UP000515243">
    <property type="component" value="Plasmid pCB_2"/>
</dbReference>
<dbReference type="RefSeq" id="WP_012738278.1">
    <property type="nucleotide sequence ID" value="NC_012760.1"/>
</dbReference>